<name>A0A8J2YPU3_9PROT</name>
<evidence type="ECO:0008006" key="4">
    <source>
        <dbReference type="Google" id="ProtNLM"/>
    </source>
</evidence>
<proteinExistence type="inferred from homology"/>
<dbReference type="RefSeq" id="WP_189042011.1">
    <property type="nucleotide sequence ID" value="NZ_BMJQ01000001.1"/>
</dbReference>
<accession>A0A8J2YPU3</accession>
<dbReference type="Proteomes" id="UP000646365">
    <property type="component" value="Unassembled WGS sequence"/>
</dbReference>
<comment type="similarity">
    <text evidence="1">Belongs to the UPF0166 family.</text>
</comment>
<dbReference type="PANTHER" id="PTHR35983:SF1">
    <property type="entry name" value="UPF0166 PROTEIN TM_0021"/>
    <property type="match status" value="1"/>
</dbReference>
<dbReference type="InterPro" id="IPR011322">
    <property type="entry name" value="N-reg_PII-like_a/b"/>
</dbReference>
<dbReference type="EMBL" id="BMJQ01000001">
    <property type="protein sequence ID" value="GGF02239.1"/>
    <property type="molecule type" value="Genomic_DNA"/>
</dbReference>
<evidence type="ECO:0000256" key="1">
    <source>
        <dbReference type="ARBA" id="ARBA00010554"/>
    </source>
</evidence>
<evidence type="ECO:0000313" key="3">
    <source>
        <dbReference type="Proteomes" id="UP000646365"/>
    </source>
</evidence>
<protein>
    <recommendedName>
        <fullName evidence="4">DUF190 domain-containing protein</fullName>
    </recommendedName>
</protein>
<keyword evidence="3" id="KW-1185">Reference proteome</keyword>
<comment type="caution">
    <text evidence="2">The sequence shown here is derived from an EMBL/GenBank/DDBJ whole genome shotgun (WGS) entry which is preliminary data.</text>
</comment>
<organism evidence="2 3">
    <name type="scientific">Aliidongia dinghuensis</name>
    <dbReference type="NCBI Taxonomy" id="1867774"/>
    <lineage>
        <taxon>Bacteria</taxon>
        <taxon>Pseudomonadati</taxon>
        <taxon>Pseudomonadota</taxon>
        <taxon>Alphaproteobacteria</taxon>
        <taxon>Rhodospirillales</taxon>
        <taxon>Dongiaceae</taxon>
        <taxon>Aliidongia</taxon>
    </lineage>
</organism>
<dbReference type="Gene3D" id="3.30.70.120">
    <property type="match status" value="1"/>
</dbReference>
<dbReference type="Pfam" id="PF02641">
    <property type="entry name" value="DUF190"/>
    <property type="match status" value="1"/>
</dbReference>
<dbReference type="SUPFAM" id="SSF54913">
    <property type="entry name" value="GlnB-like"/>
    <property type="match status" value="1"/>
</dbReference>
<dbReference type="InterPro" id="IPR015867">
    <property type="entry name" value="N-reg_PII/ATP_PRibTrfase_C"/>
</dbReference>
<dbReference type="InterPro" id="IPR003793">
    <property type="entry name" value="UPF0166"/>
</dbReference>
<dbReference type="AlphaFoldDB" id="A0A8J2YPU3"/>
<gene>
    <name evidence="2" type="ORF">GCM10011611_04620</name>
</gene>
<evidence type="ECO:0000313" key="2">
    <source>
        <dbReference type="EMBL" id="GGF02239.1"/>
    </source>
</evidence>
<reference evidence="2" key="1">
    <citation type="journal article" date="2014" name="Int. J. Syst. Evol. Microbiol.">
        <title>Complete genome sequence of Corynebacterium casei LMG S-19264T (=DSM 44701T), isolated from a smear-ripened cheese.</title>
        <authorList>
            <consortium name="US DOE Joint Genome Institute (JGI-PGF)"/>
            <person name="Walter F."/>
            <person name="Albersmeier A."/>
            <person name="Kalinowski J."/>
            <person name="Ruckert C."/>
        </authorList>
    </citation>
    <scope>NUCLEOTIDE SEQUENCE</scope>
    <source>
        <strain evidence="2">CGMCC 1.15725</strain>
    </source>
</reference>
<dbReference type="PANTHER" id="PTHR35983">
    <property type="entry name" value="UPF0166 PROTEIN TM_0021"/>
    <property type="match status" value="1"/>
</dbReference>
<sequence>MTPRETAVLLRVFVSETDRHDGRPLHKVVVEAAHKAGLAGATVLHGAAGGRQGLHTELQVDARQNLPMVIEIVDSEAAIHGFLPTLDGLIESGLVTLEAVRMMRCGRQTVRPV</sequence>
<reference evidence="2" key="2">
    <citation type="submission" date="2020-09" db="EMBL/GenBank/DDBJ databases">
        <authorList>
            <person name="Sun Q."/>
            <person name="Zhou Y."/>
        </authorList>
    </citation>
    <scope>NUCLEOTIDE SEQUENCE</scope>
    <source>
        <strain evidence="2">CGMCC 1.15725</strain>
    </source>
</reference>